<proteinExistence type="predicted"/>
<dbReference type="EMBL" id="JBEUKS010000007">
    <property type="protein sequence ID" value="MFC1440908.1"/>
    <property type="molecule type" value="Genomic_DNA"/>
</dbReference>
<dbReference type="Proteomes" id="UP001592581">
    <property type="component" value="Unassembled WGS sequence"/>
</dbReference>
<dbReference type="PANTHER" id="PTHR34293:SF1">
    <property type="entry name" value="HTH-TYPE TRANSCRIPTIONAL REGULATOR TRMBL2"/>
    <property type="match status" value="1"/>
</dbReference>
<feature type="domain" description="HTH luxR-type" evidence="1">
    <location>
        <begin position="265"/>
        <end position="322"/>
    </location>
</feature>
<evidence type="ECO:0000259" key="1">
    <source>
        <dbReference type="SMART" id="SM00421"/>
    </source>
</evidence>
<name>A0ABV6XS59_9ACTN</name>
<organism evidence="2 3">
    <name type="scientific">Streptacidiphilus jeojiensis</name>
    <dbReference type="NCBI Taxonomy" id="3229225"/>
    <lineage>
        <taxon>Bacteria</taxon>
        <taxon>Bacillati</taxon>
        <taxon>Actinomycetota</taxon>
        <taxon>Actinomycetes</taxon>
        <taxon>Kitasatosporales</taxon>
        <taxon>Streptomycetaceae</taxon>
        <taxon>Streptacidiphilus</taxon>
    </lineage>
</organism>
<dbReference type="InterPro" id="IPR036390">
    <property type="entry name" value="WH_DNA-bd_sf"/>
</dbReference>
<accession>A0ABV6XS59</accession>
<dbReference type="Gene3D" id="1.10.10.10">
    <property type="entry name" value="Winged helix-like DNA-binding domain superfamily/Winged helix DNA-binding domain"/>
    <property type="match status" value="2"/>
</dbReference>
<dbReference type="PANTHER" id="PTHR34293">
    <property type="entry name" value="HTH-TYPE TRANSCRIPTIONAL REGULATOR TRMBL2"/>
    <property type="match status" value="1"/>
</dbReference>
<dbReference type="InterPro" id="IPR036388">
    <property type="entry name" value="WH-like_DNA-bd_sf"/>
</dbReference>
<sequence>MLESVGLSVFEEQVYRTLLQTGSTTAVEVAAEVGCSLPRARAALSALAAAGVADRLPGRPAGYSAVDPQIGLAALIRSRRSELDLATRTLAGFSADYHERMLSKDPHRLVELLEGPALIGARLSELLAAAEQEVLAFDTPPYVTADHTASRIERDLLERGVRARAIYASEVLLIPERVGMMQELAQLGEQARVLPRVPMKMVVVDGRNALIPLTASVDGIRTTAALVHRSSLCDALVELFETHWSMATPVFAPAGEDAPEVAGRHPEVSRSDQDLLHLLNAGLKDDAIARQLGLSERTLRRRITDLTVRLGATSRFQAGAQATRRGWI</sequence>
<dbReference type="InterPro" id="IPR002831">
    <property type="entry name" value="Tscrpt_reg_TrmB_N"/>
</dbReference>
<dbReference type="InterPro" id="IPR016032">
    <property type="entry name" value="Sig_transdc_resp-reg_C-effctor"/>
</dbReference>
<dbReference type="InterPro" id="IPR051797">
    <property type="entry name" value="TrmB-like"/>
</dbReference>
<evidence type="ECO:0000313" key="3">
    <source>
        <dbReference type="Proteomes" id="UP001592581"/>
    </source>
</evidence>
<dbReference type="SMART" id="SM00421">
    <property type="entry name" value="HTH_LUXR"/>
    <property type="match status" value="1"/>
</dbReference>
<gene>
    <name evidence="2" type="ORF">ABUW04_21845</name>
</gene>
<reference evidence="2 3" key="1">
    <citation type="submission" date="2024-06" db="EMBL/GenBank/DDBJ databases">
        <authorList>
            <person name="Lee S.D."/>
        </authorList>
    </citation>
    <scope>NUCLEOTIDE SEQUENCE [LARGE SCALE GENOMIC DNA]</scope>
    <source>
        <strain evidence="2 3">N1-10</strain>
    </source>
</reference>
<dbReference type="Pfam" id="PF01978">
    <property type="entry name" value="TrmB"/>
    <property type="match status" value="1"/>
</dbReference>
<keyword evidence="3" id="KW-1185">Reference proteome</keyword>
<evidence type="ECO:0000313" key="2">
    <source>
        <dbReference type="EMBL" id="MFC1440908.1"/>
    </source>
</evidence>
<dbReference type="RefSeq" id="WP_380566305.1">
    <property type="nucleotide sequence ID" value="NZ_JBEUKS010000007.1"/>
</dbReference>
<comment type="caution">
    <text evidence="2">The sequence shown here is derived from an EMBL/GenBank/DDBJ whole genome shotgun (WGS) entry which is preliminary data.</text>
</comment>
<protein>
    <submittedName>
        <fullName evidence="2">Helix-turn-helix domain-containing protein</fullName>
    </submittedName>
</protein>
<dbReference type="InterPro" id="IPR000792">
    <property type="entry name" value="Tscrpt_reg_LuxR_C"/>
</dbReference>
<dbReference type="SUPFAM" id="SSF46785">
    <property type="entry name" value="Winged helix' DNA-binding domain"/>
    <property type="match status" value="1"/>
</dbReference>
<dbReference type="SUPFAM" id="SSF46894">
    <property type="entry name" value="C-terminal effector domain of the bipartite response regulators"/>
    <property type="match status" value="1"/>
</dbReference>